<dbReference type="OMA" id="NVERQVD"/>
<dbReference type="HOGENOM" id="CLU_188547_0_0_1"/>
<accession>A0A084QDP3</accession>
<sequence>MQFSVLTVFTLFAGAMAARDGFVVVKRNVERQVDVSQPAMTDANGNIVPFNAAGVVQQKRRREAKVPTYTIY</sequence>
<name>A0A084QDP3_STAC4</name>
<keyword evidence="3" id="KW-1185">Reference proteome</keyword>
<dbReference type="AlphaFoldDB" id="A0A084QDP3"/>
<keyword evidence="1" id="KW-0732">Signal</keyword>
<dbReference type="Proteomes" id="UP000028524">
    <property type="component" value="Unassembled WGS sequence"/>
</dbReference>
<protein>
    <submittedName>
        <fullName evidence="2">Uncharacterized protein</fullName>
    </submittedName>
</protein>
<reference evidence="2 3" key="1">
    <citation type="journal article" date="2014" name="BMC Genomics">
        <title>Comparative genome sequencing reveals chemotype-specific gene clusters in the toxigenic black mold Stachybotrys.</title>
        <authorList>
            <person name="Semeiks J."/>
            <person name="Borek D."/>
            <person name="Otwinowski Z."/>
            <person name="Grishin N.V."/>
        </authorList>
    </citation>
    <scope>NUCLEOTIDE SEQUENCE [LARGE SCALE GENOMIC DNA]</scope>
    <source>
        <strain evidence="2 3">IBT 40285</strain>
    </source>
</reference>
<dbReference type="InParanoid" id="A0A084QDP3"/>
<feature type="chain" id="PRO_5001779327" evidence="1">
    <location>
        <begin position="18"/>
        <end position="72"/>
    </location>
</feature>
<evidence type="ECO:0000313" key="3">
    <source>
        <dbReference type="Proteomes" id="UP000028524"/>
    </source>
</evidence>
<evidence type="ECO:0000313" key="2">
    <source>
        <dbReference type="EMBL" id="KFA62078.1"/>
    </source>
</evidence>
<feature type="signal peptide" evidence="1">
    <location>
        <begin position="1"/>
        <end position="17"/>
    </location>
</feature>
<proteinExistence type="predicted"/>
<gene>
    <name evidence="2" type="ORF">S40285_09960</name>
</gene>
<dbReference type="EMBL" id="KL660818">
    <property type="protein sequence ID" value="KFA62078.1"/>
    <property type="molecule type" value="Genomic_DNA"/>
</dbReference>
<dbReference type="OrthoDB" id="4835952at2759"/>
<evidence type="ECO:0000256" key="1">
    <source>
        <dbReference type="SAM" id="SignalP"/>
    </source>
</evidence>
<organism evidence="2 3">
    <name type="scientific">Stachybotrys chlorohalonatus (strain IBT 40285)</name>
    <dbReference type="NCBI Taxonomy" id="1283841"/>
    <lineage>
        <taxon>Eukaryota</taxon>
        <taxon>Fungi</taxon>
        <taxon>Dikarya</taxon>
        <taxon>Ascomycota</taxon>
        <taxon>Pezizomycotina</taxon>
        <taxon>Sordariomycetes</taxon>
        <taxon>Hypocreomycetidae</taxon>
        <taxon>Hypocreales</taxon>
        <taxon>Stachybotryaceae</taxon>
        <taxon>Stachybotrys</taxon>
    </lineage>
</organism>